<dbReference type="OMA" id="CHLEVHY"/>
<dbReference type="Gene3D" id="2.70.50.30">
    <property type="entry name" value="Coagulation Factor XIII, subunit A, domain 1"/>
    <property type="match status" value="1"/>
</dbReference>
<comment type="caution">
    <text evidence="5">The sequence shown here is derived from an EMBL/GenBank/DDBJ whole genome shotgun (WGS) entry which is preliminary data.</text>
</comment>
<dbReference type="GO" id="GO:0005094">
    <property type="term" value="F:Rho GDP-dissociation inhibitor activity"/>
    <property type="evidence" value="ECO:0007669"/>
    <property type="project" value="InterPro"/>
</dbReference>
<dbReference type="InterPro" id="IPR000406">
    <property type="entry name" value="Rho_GDI"/>
</dbReference>
<reference evidence="5 6" key="1">
    <citation type="journal article" date="2021" name="Nat. Plants">
        <title>The Taxus genome provides insights into paclitaxel biosynthesis.</title>
        <authorList>
            <person name="Xiong X."/>
            <person name="Gou J."/>
            <person name="Liao Q."/>
            <person name="Li Y."/>
            <person name="Zhou Q."/>
            <person name="Bi G."/>
            <person name="Li C."/>
            <person name="Du R."/>
            <person name="Wang X."/>
            <person name="Sun T."/>
            <person name="Guo L."/>
            <person name="Liang H."/>
            <person name="Lu P."/>
            <person name="Wu Y."/>
            <person name="Zhang Z."/>
            <person name="Ro D.K."/>
            <person name="Shang Y."/>
            <person name="Huang S."/>
            <person name="Yan J."/>
        </authorList>
    </citation>
    <scope>NUCLEOTIDE SEQUENCE [LARGE SCALE GENOMIC DNA]</scope>
    <source>
        <strain evidence="5">Ta-2019</strain>
    </source>
</reference>
<keyword evidence="4" id="KW-0963">Cytoplasm</keyword>
<dbReference type="GO" id="GO:0007266">
    <property type="term" value="P:Rho protein signal transduction"/>
    <property type="evidence" value="ECO:0007669"/>
    <property type="project" value="InterPro"/>
</dbReference>
<evidence type="ECO:0000256" key="3">
    <source>
        <dbReference type="ARBA" id="ARBA00022468"/>
    </source>
</evidence>
<dbReference type="SUPFAM" id="SSF81296">
    <property type="entry name" value="E set domains"/>
    <property type="match status" value="1"/>
</dbReference>
<evidence type="ECO:0000313" key="5">
    <source>
        <dbReference type="EMBL" id="KAH9297922.1"/>
    </source>
</evidence>
<proteinExistence type="inferred from homology"/>
<keyword evidence="3" id="KW-0343">GTPase activation</keyword>
<feature type="non-terminal residue" evidence="5">
    <location>
        <position position="1"/>
    </location>
</feature>
<name>A0AA38CIB6_TAXCH</name>
<dbReference type="FunFam" id="2.70.50.30:FF:000004">
    <property type="entry name" value="Rho GDP-dissociation inhibitor 1"/>
    <property type="match status" value="1"/>
</dbReference>
<evidence type="ECO:0000313" key="6">
    <source>
        <dbReference type="Proteomes" id="UP000824469"/>
    </source>
</evidence>
<protein>
    <recommendedName>
        <fullName evidence="7">Rho GDP-dissociation inhibitor</fullName>
    </recommendedName>
</protein>
<dbReference type="Proteomes" id="UP000824469">
    <property type="component" value="Unassembled WGS sequence"/>
</dbReference>
<comment type="similarity">
    <text evidence="2">Belongs to the Rho GDI family.</text>
</comment>
<dbReference type="PANTHER" id="PTHR10980:SF3">
    <property type="entry name" value="LD16419P"/>
    <property type="match status" value="1"/>
</dbReference>
<evidence type="ECO:0000256" key="4">
    <source>
        <dbReference type="ARBA" id="ARBA00022490"/>
    </source>
</evidence>
<evidence type="ECO:0000256" key="2">
    <source>
        <dbReference type="ARBA" id="ARBA00009758"/>
    </source>
</evidence>
<dbReference type="GO" id="GO:0005096">
    <property type="term" value="F:GTPase activator activity"/>
    <property type="evidence" value="ECO:0007669"/>
    <property type="project" value="UniProtKB-KW"/>
</dbReference>
<sequence length="169" mass="19504">EDESLQRWKRKLIGFSNLDLNEDKIEPEVMVLYLGIVSKGHSEITLQLPLDKNSNDACFTLKEGSGYHLKFTFTVHHNIVCGLSYTNTMWKGGIQVDQTQGMLGTFSPQREPYVYVTEEDTTPKGILARGTYKAKTKFMDDDGRCYLEVHYSFEIQKDWNDRKSQSLHK</sequence>
<dbReference type="InterPro" id="IPR024792">
    <property type="entry name" value="RhoGDI_dom_sf"/>
</dbReference>
<evidence type="ECO:0000256" key="1">
    <source>
        <dbReference type="ARBA" id="ARBA00004496"/>
    </source>
</evidence>
<dbReference type="GO" id="GO:0016020">
    <property type="term" value="C:membrane"/>
    <property type="evidence" value="ECO:0007669"/>
    <property type="project" value="TreeGrafter"/>
</dbReference>
<dbReference type="AlphaFoldDB" id="A0AA38CIB6"/>
<dbReference type="InterPro" id="IPR014756">
    <property type="entry name" value="Ig_E-set"/>
</dbReference>
<dbReference type="GO" id="GO:0005829">
    <property type="term" value="C:cytosol"/>
    <property type="evidence" value="ECO:0007669"/>
    <property type="project" value="TreeGrafter"/>
</dbReference>
<dbReference type="Pfam" id="PF02115">
    <property type="entry name" value="Rho_GDI"/>
    <property type="match status" value="1"/>
</dbReference>
<evidence type="ECO:0008006" key="7">
    <source>
        <dbReference type="Google" id="ProtNLM"/>
    </source>
</evidence>
<accession>A0AA38CIB6</accession>
<organism evidence="5 6">
    <name type="scientific">Taxus chinensis</name>
    <name type="common">Chinese yew</name>
    <name type="synonym">Taxus wallichiana var. chinensis</name>
    <dbReference type="NCBI Taxonomy" id="29808"/>
    <lineage>
        <taxon>Eukaryota</taxon>
        <taxon>Viridiplantae</taxon>
        <taxon>Streptophyta</taxon>
        <taxon>Embryophyta</taxon>
        <taxon>Tracheophyta</taxon>
        <taxon>Spermatophyta</taxon>
        <taxon>Pinopsida</taxon>
        <taxon>Pinidae</taxon>
        <taxon>Conifers II</taxon>
        <taxon>Cupressales</taxon>
        <taxon>Taxaceae</taxon>
        <taxon>Taxus</taxon>
    </lineage>
</organism>
<keyword evidence="6" id="KW-1185">Reference proteome</keyword>
<dbReference type="EMBL" id="JAHRHJ020000010">
    <property type="protein sequence ID" value="KAH9297922.1"/>
    <property type="molecule type" value="Genomic_DNA"/>
</dbReference>
<feature type="non-terminal residue" evidence="5">
    <location>
        <position position="169"/>
    </location>
</feature>
<gene>
    <name evidence="5" type="ORF">KI387_029604</name>
</gene>
<dbReference type="PANTHER" id="PTHR10980">
    <property type="entry name" value="RHO GDP-DISSOCIATION INHIBITOR"/>
    <property type="match status" value="1"/>
</dbReference>
<comment type="subcellular location">
    <subcellularLocation>
        <location evidence="1">Cytoplasm</location>
    </subcellularLocation>
</comment>
<dbReference type="PRINTS" id="PR00492">
    <property type="entry name" value="RHOGDI"/>
</dbReference>